<feature type="domain" description="AMP-dependent synthetase/ligase" evidence="5">
    <location>
        <begin position="1"/>
        <end position="56"/>
    </location>
</feature>
<evidence type="ECO:0000256" key="2">
    <source>
        <dbReference type="ARBA" id="ARBA00022832"/>
    </source>
</evidence>
<dbReference type="AlphaFoldDB" id="A0A1X7TGT8"/>
<organism evidence="6">
    <name type="scientific">Amphimedon queenslandica</name>
    <name type="common">Sponge</name>
    <dbReference type="NCBI Taxonomy" id="400682"/>
    <lineage>
        <taxon>Eukaryota</taxon>
        <taxon>Metazoa</taxon>
        <taxon>Porifera</taxon>
        <taxon>Demospongiae</taxon>
        <taxon>Heteroscleromorpha</taxon>
        <taxon>Haplosclerida</taxon>
        <taxon>Niphatidae</taxon>
        <taxon>Amphimedon</taxon>
    </lineage>
</organism>
<evidence type="ECO:0000256" key="1">
    <source>
        <dbReference type="ARBA" id="ARBA00022598"/>
    </source>
</evidence>
<sequence>MSETSSVATVNTLDNYKPTSVGRALNGVEVKIFEPDPETEDGEICFRGRNIFMGYLDNEEKTKEAIDDEGWLHSGDIGRVDEEGFYYITGRKKELIITKGGENIAPVPIEDCIKEEVPIISNVMLVGDDKKYLTMLVTLRVKVDENQSPTDNLTDSVVALLSQHNSQSTTVTEAKDDDIVKQLIQEGMERANEKAISRAARIQKFTILPVEFSIEGNELTSTMKLKRSVTAQKYKDEIDKMYPESQ</sequence>
<dbReference type="Gene3D" id="3.40.50.12780">
    <property type="entry name" value="N-terminal domain of ligase-like"/>
    <property type="match status" value="1"/>
</dbReference>
<dbReference type="eggNOG" id="KOG1256">
    <property type="taxonomic scope" value="Eukaryota"/>
</dbReference>
<dbReference type="PANTHER" id="PTHR43272">
    <property type="entry name" value="LONG-CHAIN-FATTY-ACID--COA LIGASE"/>
    <property type="match status" value="1"/>
</dbReference>
<dbReference type="SUPFAM" id="SSF56801">
    <property type="entry name" value="Acetyl-CoA synthetase-like"/>
    <property type="match status" value="1"/>
</dbReference>
<dbReference type="OrthoDB" id="3633556at2759"/>
<evidence type="ECO:0000256" key="4">
    <source>
        <dbReference type="ARBA" id="ARBA00026121"/>
    </source>
</evidence>
<dbReference type="InterPro" id="IPR042099">
    <property type="entry name" value="ANL_N_sf"/>
</dbReference>
<evidence type="ECO:0000259" key="5">
    <source>
        <dbReference type="Pfam" id="PF00501"/>
    </source>
</evidence>
<dbReference type="InParanoid" id="A0A1X7TGT8"/>
<dbReference type="GO" id="GO:0005783">
    <property type="term" value="C:endoplasmic reticulum"/>
    <property type="evidence" value="ECO:0007669"/>
    <property type="project" value="TreeGrafter"/>
</dbReference>
<keyword evidence="3" id="KW-0443">Lipid metabolism</keyword>
<dbReference type="EC" id="6.2.1.3" evidence="4"/>
<reference evidence="6" key="1">
    <citation type="submission" date="2017-05" db="UniProtKB">
        <authorList>
            <consortium name="EnsemblMetazoa"/>
        </authorList>
    </citation>
    <scope>IDENTIFICATION</scope>
</reference>
<proteinExistence type="predicted"/>
<dbReference type="InterPro" id="IPR000873">
    <property type="entry name" value="AMP-dep_synth/lig_dom"/>
</dbReference>
<dbReference type="GO" id="GO:0016020">
    <property type="term" value="C:membrane"/>
    <property type="evidence" value="ECO:0007669"/>
    <property type="project" value="TreeGrafter"/>
</dbReference>
<evidence type="ECO:0000256" key="3">
    <source>
        <dbReference type="ARBA" id="ARBA00023098"/>
    </source>
</evidence>
<accession>A0A1X7TGT8</accession>
<dbReference type="GO" id="GO:0004467">
    <property type="term" value="F:long-chain fatty acid-CoA ligase activity"/>
    <property type="evidence" value="ECO:0007669"/>
    <property type="project" value="UniProtKB-EC"/>
</dbReference>
<dbReference type="Pfam" id="PF00501">
    <property type="entry name" value="AMP-binding"/>
    <property type="match status" value="1"/>
</dbReference>
<dbReference type="STRING" id="400682.A0A1X7TGT8"/>
<protein>
    <recommendedName>
        <fullName evidence="4">long-chain-fatty-acid--CoA ligase</fullName>
        <ecNumber evidence="4">6.2.1.3</ecNumber>
    </recommendedName>
</protein>
<name>A0A1X7TGT8_AMPQE</name>
<keyword evidence="1" id="KW-0436">Ligase</keyword>
<keyword evidence="2" id="KW-0276">Fatty acid metabolism</keyword>
<dbReference type="Pfam" id="PF23562">
    <property type="entry name" value="AMP-binding_C_3"/>
    <property type="match status" value="1"/>
</dbReference>
<dbReference type="EnsemblMetazoa" id="Aqu2.1.13935_001">
    <property type="protein sequence ID" value="Aqu2.1.13935_001"/>
    <property type="gene ID" value="Aqu2.1.13935"/>
</dbReference>
<evidence type="ECO:0000313" key="6">
    <source>
        <dbReference type="EnsemblMetazoa" id="Aqu2.1.13935_001"/>
    </source>
</evidence>
<dbReference type="PANTHER" id="PTHR43272:SF32">
    <property type="entry name" value="AMP-DEPENDENT SYNTHETASE_LIGASE DOMAIN-CONTAINING PROTEIN"/>
    <property type="match status" value="1"/>
</dbReference>